<evidence type="ECO:0000313" key="2">
    <source>
        <dbReference type="EMBL" id="CAG8538564.1"/>
    </source>
</evidence>
<sequence length="503" mass="57361">MNVTSNSSHDIKTVNIVNDQDSAELAQPRLSHNTEIINNISQEQVQKSITNPTEDLTLVSEFVQGLLQEFSSPGTQLWESIEFCNLATASVSLQKLAHLFYQANTARKNSIKAKREEISSWGCYSERYEDKVIEVRSEDKNLTDKTARSRIYNEMRPYLTGISDGYLRVMTCKARKINKLFGYEYDPVTLKKINGIGWHMVNRVTCSADSISRLTNPQIRYIIDYVTSKTVNIVNDQSHVTSKTGDNQPHVTSKSEVSVSTTPIPSSQIFNSISSKKILESKVSMPSKSQASDSSGSITKISLPLISQPRKIRPYSARASYINTILKDHSYLSLRHSNPRSDSYAFDSLGAAGPVPQIASSDVIFNYDCFAIASSNTYLTEYQYIVHLFWRNDTTSFAKSYACTIPESLATQAWNAMRNDNIPDDKKFLGLTSRKVKNPQTRDQFNQWKAEKIAMYKKYNSPQMLSFFHNSKYEEYYIPYDWIGRKKNQLRDRFSKHLQQLEV</sequence>
<dbReference type="Proteomes" id="UP000789831">
    <property type="component" value="Unassembled WGS sequence"/>
</dbReference>
<dbReference type="EMBL" id="CAJVPL010000896">
    <property type="protein sequence ID" value="CAG8538564.1"/>
    <property type="molecule type" value="Genomic_DNA"/>
</dbReference>
<reference evidence="2" key="1">
    <citation type="submission" date="2021-06" db="EMBL/GenBank/DDBJ databases">
        <authorList>
            <person name="Kallberg Y."/>
            <person name="Tangrot J."/>
            <person name="Rosling A."/>
        </authorList>
    </citation>
    <scope>NUCLEOTIDE SEQUENCE</scope>
    <source>
        <strain evidence="2">MT106</strain>
    </source>
</reference>
<dbReference type="AlphaFoldDB" id="A0A9N9FJI4"/>
<accession>A0A9N9FJI4</accession>
<keyword evidence="3" id="KW-1185">Reference proteome</keyword>
<comment type="caution">
    <text evidence="2">The sequence shown here is derived from an EMBL/GenBank/DDBJ whole genome shotgun (WGS) entry which is preliminary data.</text>
</comment>
<proteinExistence type="predicted"/>
<dbReference type="OrthoDB" id="2386115at2759"/>
<gene>
    <name evidence="2" type="ORF">AGERDE_LOCUS6069</name>
</gene>
<evidence type="ECO:0000313" key="3">
    <source>
        <dbReference type="Proteomes" id="UP000789831"/>
    </source>
</evidence>
<name>A0A9N9FJI4_9GLOM</name>
<protein>
    <submittedName>
        <fullName evidence="2">6352_t:CDS:1</fullName>
    </submittedName>
</protein>
<feature type="region of interest" description="Disordered" evidence="1">
    <location>
        <begin position="239"/>
        <end position="258"/>
    </location>
</feature>
<evidence type="ECO:0000256" key="1">
    <source>
        <dbReference type="SAM" id="MobiDB-lite"/>
    </source>
</evidence>
<organism evidence="2 3">
    <name type="scientific">Ambispora gerdemannii</name>
    <dbReference type="NCBI Taxonomy" id="144530"/>
    <lineage>
        <taxon>Eukaryota</taxon>
        <taxon>Fungi</taxon>
        <taxon>Fungi incertae sedis</taxon>
        <taxon>Mucoromycota</taxon>
        <taxon>Glomeromycotina</taxon>
        <taxon>Glomeromycetes</taxon>
        <taxon>Archaeosporales</taxon>
        <taxon>Ambisporaceae</taxon>
        <taxon>Ambispora</taxon>
    </lineage>
</organism>
<feature type="compositionally biased region" description="Polar residues" evidence="1">
    <location>
        <begin position="239"/>
        <end position="250"/>
    </location>
</feature>